<keyword evidence="18" id="KW-0458">Lysosome</keyword>
<dbReference type="SUPFAM" id="SSF48652">
    <property type="entry name" value="Tetraspanin"/>
    <property type="match status" value="1"/>
</dbReference>
<feature type="transmembrane region" description="Helical" evidence="22">
    <location>
        <begin position="122"/>
        <end position="146"/>
    </location>
</feature>
<feature type="transmembrane region" description="Helical" evidence="22">
    <location>
        <begin position="94"/>
        <end position="115"/>
    </location>
</feature>
<evidence type="ECO:0000256" key="11">
    <source>
        <dbReference type="ARBA" id="ARBA00022692"/>
    </source>
</evidence>
<evidence type="ECO:0000256" key="22">
    <source>
        <dbReference type="RuleBase" id="RU361218"/>
    </source>
</evidence>
<dbReference type="EMBL" id="QKKF02007188">
    <property type="protein sequence ID" value="RZF46086.1"/>
    <property type="molecule type" value="Genomic_DNA"/>
</dbReference>
<keyword evidence="17" id="KW-0325">Glycoprotein</keyword>
<keyword evidence="13" id="KW-0653">Protein transport</keyword>
<dbReference type="InterPro" id="IPR000301">
    <property type="entry name" value="Tetraspanin_animals"/>
</dbReference>
<dbReference type="GO" id="GO:0009986">
    <property type="term" value="C:cell surface"/>
    <property type="evidence" value="ECO:0007669"/>
    <property type="project" value="UniProtKB-SubCell"/>
</dbReference>
<evidence type="ECO:0000256" key="1">
    <source>
        <dbReference type="ARBA" id="ARBA00004107"/>
    </source>
</evidence>
<dbReference type="GO" id="GO:0030154">
    <property type="term" value="P:cell differentiation"/>
    <property type="evidence" value="ECO:0007669"/>
    <property type="project" value="UniProtKB-ARBA"/>
</dbReference>
<dbReference type="GO" id="GO:0015031">
    <property type="term" value="P:protein transport"/>
    <property type="evidence" value="ECO:0007669"/>
    <property type="project" value="UniProtKB-KW"/>
</dbReference>
<evidence type="ECO:0000256" key="13">
    <source>
        <dbReference type="ARBA" id="ARBA00022927"/>
    </source>
</evidence>
<evidence type="ECO:0000256" key="18">
    <source>
        <dbReference type="ARBA" id="ARBA00023228"/>
    </source>
</evidence>
<dbReference type="GO" id="GO:0005576">
    <property type="term" value="C:extracellular region"/>
    <property type="evidence" value="ECO:0007669"/>
    <property type="project" value="UniProtKB-SubCell"/>
</dbReference>
<evidence type="ECO:0000256" key="15">
    <source>
        <dbReference type="ARBA" id="ARBA00023136"/>
    </source>
</evidence>
<dbReference type="InterPro" id="IPR008952">
    <property type="entry name" value="Tetraspanin_EC2_sf"/>
</dbReference>
<dbReference type="InParanoid" id="A0A482XJK9"/>
<dbReference type="STRING" id="195883.A0A482XJK9"/>
<keyword evidence="19" id="KW-0449">Lipoprotein</keyword>
<feature type="transmembrane region" description="Helical" evidence="22">
    <location>
        <begin position="54"/>
        <end position="74"/>
    </location>
</feature>
<dbReference type="FunFam" id="1.10.1450.10:FF:000019">
    <property type="entry name" value="Tetraspanin"/>
    <property type="match status" value="1"/>
</dbReference>
<evidence type="ECO:0000256" key="16">
    <source>
        <dbReference type="ARBA" id="ARBA00023139"/>
    </source>
</evidence>
<organism evidence="23 24">
    <name type="scientific">Laodelphax striatellus</name>
    <name type="common">Small brown planthopper</name>
    <name type="synonym">Delphax striatella</name>
    <dbReference type="NCBI Taxonomy" id="195883"/>
    <lineage>
        <taxon>Eukaryota</taxon>
        <taxon>Metazoa</taxon>
        <taxon>Ecdysozoa</taxon>
        <taxon>Arthropoda</taxon>
        <taxon>Hexapoda</taxon>
        <taxon>Insecta</taxon>
        <taxon>Pterygota</taxon>
        <taxon>Neoptera</taxon>
        <taxon>Paraneoptera</taxon>
        <taxon>Hemiptera</taxon>
        <taxon>Auchenorrhyncha</taxon>
        <taxon>Fulgoroidea</taxon>
        <taxon>Delphacidae</taxon>
        <taxon>Criomorphinae</taxon>
        <taxon>Laodelphax</taxon>
    </lineage>
</organism>
<evidence type="ECO:0000256" key="7">
    <source>
        <dbReference type="ARBA" id="ARBA00006840"/>
    </source>
</evidence>
<keyword evidence="8" id="KW-0813">Transport</keyword>
<accession>A0A482XJK9</accession>
<dbReference type="PANTHER" id="PTHR19282:SF544">
    <property type="entry name" value="TETRASPANIN"/>
    <property type="match status" value="1"/>
</dbReference>
<keyword evidence="11 22" id="KW-0812">Transmembrane</keyword>
<proteinExistence type="inferred from homology"/>
<dbReference type="PIRSF" id="PIRSF002419">
    <property type="entry name" value="Tetraspanin"/>
    <property type="match status" value="1"/>
</dbReference>
<evidence type="ECO:0000256" key="21">
    <source>
        <dbReference type="ARBA" id="ARBA00046382"/>
    </source>
</evidence>
<keyword evidence="14 22" id="KW-1133">Transmembrane helix</keyword>
<evidence type="ECO:0000256" key="10">
    <source>
        <dbReference type="ARBA" id="ARBA00022525"/>
    </source>
</evidence>
<sequence>MQSNGYQSVFDSPEAADNHLERARCLEADRIRTPVKTRDTDCCSVNLLKHFFHIFNVVFLIAGLAVLCVGIWSIMYKHGYVCLLTTVTYPLTSYVLVVAGALVPLVTVLGCFGNCNENRCLILLYTFMLLLIFLLEAMVGVLSYVYQDQVHIELNSSLNNTFLQSYRMNSEKTNAIDRMQQQLKCCGAERFEDWKKSAWLKNDTRTSNLVPDSCCKTPSPGCGRRDHPSNIHYSGCQTRFAGELQEHLIIIGAVGLGICVIQIFGMIISCCLYIKLKDISDYD</sequence>
<dbReference type="GO" id="GO:0031902">
    <property type="term" value="C:late endosome membrane"/>
    <property type="evidence" value="ECO:0007669"/>
    <property type="project" value="UniProtKB-SubCell"/>
</dbReference>
<dbReference type="CDD" id="cd03155">
    <property type="entry name" value="CD151_like_LEL"/>
    <property type="match status" value="1"/>
</dbReference>
<evidence type="ECO:0000256" key="2">
    <source>
        <dbReference type="ARBA" id="ARBA00004223"/>
    </source>
</evidence>
<comment type="similarity">
    <text evidence="7 22">Belongs to the tetraspanin (TM4SF) family.</text>
</comment>
<reference evidence="23 24" key="1">
    <citation type="journal article" date="2017" name="Gigascience">
        <title>Genome sequence of the small brown planthopper, Laodelphax striatellus.</title>
        <authorList>
            <person name="Zhu J."/>
            <person name="Jiang F."/>
            <person name="Wang X."/>
            <person name="Yang P."/>
            <person name="Bao Y."/>
            <person name="Zhao W."/>
            <person name="Wang W."/>
            <person name="Lu H."/>
            <person name="Wang Q."/>
            <person name="Cui N."/>
            <person name="Li J."/>
            <person name="Chen X."/>
            <person name="Luo L."/>
            <person name="Yu J."/>
            <person name="Kang L."/>
            <person name="Cui F."/>
        </authorList>
    </citation>
    <scope>NUCLEOTIDE SEQUENCE [LARGE SCALE GENOMIC DNA]</scope>
    <source>
        <strain evidence="23">Lst14</strain>
    </source>
</reference>
<keyword evidence="12" id="KW-0967">Endosome</keyword>
<feature type="transmembrane region" description="Helical" evidence="22">
    <location>
        <begin position="248"/>
        <end position="274"/>
    </location>
</feature>
<keyword evidence="15 22" id="KW-0472">Membrane</keyword>
<evidence type="ECO:0000256" key="9">
    <source>
        <dbReference type="ARBA" id="ARBA00022475"/>
    </source>
</evidence>
<comment type="function">
    <text evidence="20">Functions as a cell surface receptor for TIMP1 and plays a role in the activation of cellular signaling cascades. Plays a role in the activation of ITGB1 and integrin signaling, leading to the activation of AKT, FAK/PTK2 and MAP kinases. Promotes cell survival, reorganization of the actin cytoskeleton, cell adhesion, spreading and migration, via its role in the activation of AKT and FAK/PTK2. Plays a role in VEGFA signaling via its role in regulating the internalization of KDR/VEGFR2. Plays a role in intracellular vesicular transport processes, and is required for normal trafficking of the PMEL luminal domain that is essential for the development and maturation of melanocytes. Plays a role in the adhesion of leukocytes onto endothelial cells via its role in the regulation of SELP trafficking. May play a role in mast cell degranulation in response to Ms4a2/FceRI stimulation, but not in mast cell degranulation in response to other stimuli.</text>
</comment>
<keyword evidence="16" id="KW-0564">Palmitate</keyword>
<evidence type="ECO:0000256" key="4">
    <source>
        <dbReference type="ARBA" id="ARBA00004613"/>
    </source>
</evidence>
<protein>
    <recommendedName>
        <fullName evidence="22">Tetraspanin</fullName>
    </recommendedName>
</protein>
<gene>
    <name evidence="23" type="ORF">LSTR_LSTR004799</name>
</gene>
<keyword evidence="10" id="KW-0964">Secreted</keyword>
<dbReference type="Proteomes" id="UP000291343">
    <property type="component" value="Unassembled WGS sequence"/>
</dbReference>
<evidence type="ECO:0000256" key="5">
    <source>
        <dbReference type="ARBA" id="ARBA00004651"/>
    </source>
</evidence>
<dbReference type="AlphaFoldDB" id="A0A482XJK9"/>
<dbReference type="PANTHER" id="PTHR19282">
    <property type="entry name" value="TETRASPANIN"/>
    <property type="match status" value="1"/>
</dbReference>
<dbReference type="GO" id="GO:0005886">
    <property type="term" value="C:plasma membrane"/>
    <property type="evidence" value="ECO:0007669"/>
    <property type="project" value="UniProtKB-SubCell"/>
</dbReference>
<dbReference type="Gene3D" id="1.10.1450.10">
    <property type="entry name" value="Tetraspanin"/>
    <property type="match status" value="1"/>
</dbReference>
<evidence type="ECO:0000256" key="8">
    <source>
        <dbReference type="ARBA" id="ARBA00022448"/>
    </source>
</evidence>
<evidence type="ECO:0000256" key="12">
    <source>
        <dbReference type="ARBA" id="ARBA00022753"/>
    </source>
</evidence>
<evidence type="ECO:0000256" key="20">
    <source>
        <dbReference type="ARBA" id="ARBA00043922"/>
    </source>
</evidence>
<evidence type="ECO:0000256" key="19">
    <source>
        <dbReference type="ARBA" id="ARBA00023288"/>
    </source>
</evidence>
<dbReference type="Pfam" id="PF00335">
    <property type="entry name" value="Tetraspanin"/>
    <property type="match status" value="1"/>
</dbReference>
<evidence type="ECO:0000313" key="24">
    <source>
        <dbReference type="Proteomes" id="UP000291343"/>
    </source>
</evidence>
<comment type="subcellular location">
    <subcellularLocation>
        <location evidence="5">Cell membrane</location>
        <topology evidence="5">Multi-pass membrane protein</topology>
    </subcellularLocation>
    <subcellularLocation>
        <location evidence="3">Cell surface</location>
    </subcellularLocation>
    <subcellularLocation>
        <location evidence="1">Late endosome membrane</location>
        <topology evidence="1">Multi-pass membrane protein</topology>
    </subcellularLocation>
    <subcellularLocation>
        <location evidence="6">Lysosome membrane</location>
    </subcellularLocation>
    <subcellularLocation>
        <location evidence="2">Melanosome</location>
    </subcellularLocation>
    <subcellularLocation>
        <location evidence="22">Membrane</location>
        <topology evidence="22">Multi-pass membrane protein</topology>
    </subcellularLocation>
    <subcellularLocation>
        <location evidence="4">Secreted</location>
    </subcellularLocation>
</comment>
<evidence type="ECO:0000313" key="23">
    <source>
        <dbReference type="EMBL" id="RZF46086.1"/>
    </source>
</evidence>
<keyword evidence="9" id="KW-1003">Cell membrane</keyword>
<keyword evidence="24" id="KW-1185">Reference proteome</keyword>
<evidence type="ECO:0000256" key="6">
    <source>
        <dbReference type="ARBA" id="ARBA00004656"/>
    </source>
</evidence>
<dbReference type="InterPro" id="IPR018499">
    <property type="entry name" value="Tetraspanin/Peripherin"/>
</dbReference>
<evidence type="ECO:0000256" key="17">
    <source>
        <dbReference type="ARBA" id="ARBA00023180"/>
    </source>
</evidence>
<dbReference type="SMR" id="A0A482XJK9"/>
<evidence type="ECO:0000256" key="14">
    <source>
        <dbReference type="ARBA" id="ARBA00022989"/>
    </source>
</evidence>
<name>A0A482XJK9_LAOST</name>
<comment type="caution">
    <text evidence="23">The sequence shown here is derived from an EMBL/GenBank/DDBJ whole genome shotgun (WGS) entry which is preliminary data.</text>
</comment>
<evidence type="ECO:0000256" key="3">
    <source>
        <dbReference type="ARBA" id="ARBA00004241"/>
    </source>
</evidence>
<dbReference type="PRINTS" id="PR00259">
    <property type="entry name" value="TMFOUR"/>
</dbReference>
<dbReference type="OrthoDB" id="9993879at2759"/>
<dbReference type="GO" id="GO:0005765">
    <property type="term" value="C:lysosomal membrane"/>
    <property type="evidence" value="ECO:0007669"/>
    <property type="project" value="UniProtKB-SubCell"/>
</dbReference>
<comment type="subunit">
    <text evidence="21">Interacts with TIMP1 and ITGB1 and recruits TIMP1 to ITGB1. Interacts with CD9. Identified in a complex with CD9 and ITGB3. Interacts with PMEL. Interacts with KDR/VEGFR2; identified in a complex with ITGB1 and KDR/VEGFR2 and is required to recruit KDR to ITGB1 complexes. Interacts with SYT7.</text>
</comment>